<keyword evidence="4" id="KW-0029">Amino-acid transport</keyword>
<organism evidence="8 9">
    <name type="scientific">Kluyvera cryocrescens</name>
    <name type="common">Kluyvera citrophila</name>
    <dbReference type="NCBI Taxonomy" id="580"/>
    <lineage>
        <taxon>Bacteria</taxon>
        <taxon>Pseudomonadati</taxon>
        <taxon>Pseudomonadota</taxon>
        <taxon>Gammaproteobacteria</taxon>
        <taxon>Enterobacterales</taxon>
        <taxon>Enterobacteriaceae</taxon>
        <taxon>Kluyvera</taxon>
    </lineage>
</organism>
<keyword evidence="5 7" id="KW-1133">Transmembrane helix</keyword>
<dbReference type="Pfam" id="PF01810">
    <property type="entry name" value="LysE"/>
    <property type="match status" value="1"/>
</dbReference>
<evidence type="ECO:0000256" key="2">
    <source>
        <dbReference type="ARBA" id="ARBA00022475"/>
    </source>
</evidence>
<accession>A0AAW9C0X3</accession>
<feature type="transmembrane region" description="Helical" evidence="7">
    <location>
        <begin position="176"/>
        <end position="196"/>
    </location>
</feature>
<evidence type="ECO:0000313" key="9">
    <source>
        <dbReference type="Proteomes" id="UP001276300"/>
    </source>
</evidence>
<feature type="transmembrane region" description="Helical" evidence="7">
    <location>
        <begin position="39"/>
        <end position="65"/>
    </location>
</feature>
<comment type="subcellular location">
    <subcellularLocation>
        <location evidence="1">Cell membrane</location>
        <topology evidence="1">Multi-pass membrane protein</topology>
    </subcellularLocation>
</comment>
<keyword evidence="4" id="KW-0813">Transport</keyword>
<dbReference type="InterPro" id="IPR001123">
    <property type="entry name" value="LeuE-type"/>
</dbReference>
<dbReference type="PANTHER" id="PTHR30086:SF20">
    <property type="entry name" value="ARGININE EXPORTER PROTEIN ARGO-RELATED"/>
    <property type="match status" value="1"/>
</dbReference>
<dbReference type="GO" id="GO:0005886">
    <property type="term" value="C:plasma membrane"/>
    <property type="evidence" value="ECO:0007669"/>
    <property type="project" value="UniProtKB-SubCell"/>
</dbReference>
<feature type="transmembrane region" description="Helical" evidence="7">
    <location>
        <begin position="111"/>
        <end position="132"/>
    </location>
</feature>
<evidence type="ECO:0000256" key="7">
    <source>
        <dbReference type="SAM" id="Phobius"/>
    </source>
</evidence>
<dbReference type="RefSeq" id="WP_318242249.1">
    <property type="nucleotide sequence ID" value="NZ_JAUEQX010000004.1"/>
</dbReference>
<feature type="transmembrane region" description="Helical" evidence="7">
    <location>
        <begin position="71"/>
        <end position="91"/>
    </location>
</feature>
<keyword evidence="6 7" id="KW-0472">Membrane</keyword>
<dbReference type="Proteomes" id="UP001276300">
    <property type="component" value="Unassembled WGS sequence"/>
</dbReference>
<keyword evidence="2" id="KW-1003">Cell membrane</keyword>
<feature type="transmembrane region" description="Helical" evidence="7">
    <location>
        <begin position="6"/>
        <end position="27"/>
    </location>
</feature>
<sequence>MNVPLLTAYMLAVLLLLITPGPVVALITATAARDGRRRAFATLVGTNSASLVLMLLAMLMLLGVVALSPTYLSLLGIVGSLYIGWSALGGLMNQAQPCEEVNHRGGIIKGFLTGIANPKDILFFVAFFPQFIAVTDDFTLSMVTLSLVWTVFDVLVLSLYILAVTQWLPGRYHRRLEWLSSLILLAIAAVGLFYNVGEMSTHYH</sequence>
<gene>
    <name evidence="8" type="ORF">QWU01_03895</name>
</gene>
<evidence type="ECO:0000256" key="3">
    <source>
        <dbReference type="ARBA" id="ARBA00022692"/>
    </source>
</evidence>
<evidence type="ECO:0000313" key="8">
    <source>
        <dbReference type="EMBL" id="MDW3775951.1"/>
    </source>
</evidence>
<protein>
    <submittedName>
        <fullName evidence="8">LysE family translocator</fullName>
    </submittedName>
</protein>
<dbReference type="GO" id="GO:0015171">
    <property type="term" value="F:amino acid transmembrane transporter activity"/>
    <property type="evidence" value="ECO:0007669"/>
    <property type="project" value="TreeGrafter"/>
</dbReference>
<name>A0AAW9C0X3_KLUCR</name>
<feature type="transmembrane region" description="Helical" evidence="7">
    <location>
        <begin position="138"/>
        <end position="164"/>
    </location>
</feature>
<dbReference type="AlphaFoldDB" id="A0AAW9C0X3"/>
<proteinExistence type="predicted"/>
<evidence type="ECO:0000256" key="6">
    <source>
        <dbReference type="ARBA" id="ARBA00023136"/>
    </source>
</evidence>
<evidence type="ECO:0000256" key="5">
    <source>
        <dbReference type="ARBA" id="ARBA00022989"/>
    </source>
</evidence>
<dbReference type="PANTHER" id="PTHR30086">
    <property type="entry name" value="ARGININE EXPORTER PROTEIN ARGO"/>
    <property type="match status" value="1"/>
</dbReference>
<dbReference type="EMBL" id="JAUEQX010000004">
    <property type="protein sequence ID" value="MDW3775951.1"/>
    <property type="molecule type" value="Genomic_DNA"/>
</dbReference>
<reference evidence="8" key="1">
    <citation type="journal article" date="2023" name="J Glob Antimicrob Resist">
        <title>Emergence of NDM-1 and KPC-3 carbapenemases in Kluyvera cryocrescens: Investigating genetic heterogeneity and acquisition routes of blaNDM-1 in Enterobacterales species in Portugal.</title>
        <authorList>
            <person name="Loiodice M."/>
            <person name="Ribeiro M."/>
            <person name="Peixe L."/>
            <person name="Novais A."/>
        </authorList>
    </citation>
    <scope>NUCLEOTIDE SEQUENCE</scope>
    <source>
        <strain evidence="8">K629</strain>
    </source>
</reference>
<keyword evidence="3 7" id="KW-0812">Transmembrane</keyword>
<comment type="caution">
    <text evidence="8">The sequence shown here is derived from an EMBL/GenBank/DDBJ whole genome shotgun (WGS) entry which is preliminary data.</text>
</comment>
<evidence type="ECO:0000256" key="4">
    <source>
        <dbReference type="ARBA" id="ARBA00022970"/>
    </source>
</evidence>
<evidence type="ECO:0000256" key="1">
    <source>
        <dbReference type="ARBA" id="ARBA00004651"/>
    </source>
</evidence>